<organism evidence="2 3">
    <name type="scientific">Rhodohalobacter sulfatireducens</name>
    <dbReference type="NCBI Taxonomy" id="2911366"/>
    <lineage>
        <taxon>Bacteria</taxon>
        <taxon>Pseudomonadati</taxon>
        <taxon>Balneolota</taxon>
        <taxon>Balneolia</taxon>
        <taxon>Balneolales</taxon>
        <taxon>Balneolaceae</taxon>
        <taxon>Rhodohalobacter</taxon>
    </lineage>
</organism>
<evidence type="ECO:0000259" key="1">
    <source>
        <dbReference type="Pfam" id="PF00535"/>
    </source>
</evidence>
<protein>
    <submittedName>
        <fullName evidence="2">Glycosyltransferase</fullName>
        <ecNumber evidence="2">2.4.-.-</ecNumber>
    </submittedName>
</protein>
<keyword evidence="2" id="KW-0328">Glycosyltransferase</keyword>
<proteinExistence type="predicted"/>
<feature type="domain" description="Glycosyltransferase 2-like" evidence="1">
    <location>
        <begin position="4"/>
        <end position="118"/>
    </location>
</feature>
<gene>
    <name evidence="2" type="ORF">L6773_06360</name>
</gene>
<dbReference type="RefSeq" id="WP_237853025.1">
    <property type="nucleotide sequence ID" value="NZ_JAKLWS010000005.1"/>
</dbReference>
<evidence type="ECO:0000313" key="2">
    <source>
        <dbReference type="EMBL" id="MCG2588181.1"/>
    </source>
</evidence>
<reference evidence="2" key="2">
    <citation type="submission" date="2024-05" db="EMBL/GenBank/DDBJ databases">
        <title>Rhodohalobacter halophilus gen. nov., sp. nov., a moderately halophilic member of the family Balneolaceae.</title>
        <authorList>
            <person name="Xia J."/>
        </authorList>
    </citation>
    <scope>NUCLEOTIDE SEQUENCE</scope>
    <source>
        <strain evidence="2">WB101</strain>
    </source>
</reference>
<comment type="caution">
    <text evidence="2">The sequence shown here is derived from an EMBL/GenBank/DDBJ whole genome shotgun (WGS) entry which is preliminary data.</text>
</comment>
<dbReference type="InterPro" id="IPR029044">
    <property type="entry name" value="Nucleotide-diphossugar_trans"/>
</dbReference>
<dbReference type="InterPro" id="IPR050834">
    <property type="entry name" value="Glycosyltransf_2"/>
</dbReference>
<dbReference type="GO" id="GO:0016757">
    <property type="term" value="F:glycosyltransferase activity"/>
    <property type="evidence" value="ECO:0007669"/>
    <property type="project" value="UniProtKB-KW"/>
</dbReference>
<name>A0ABS9KBG9_9BACT</name>
<dbReference type="Pfam" id="PF00535">
    <property type="entry name" value="Glycos_transf_2"/>
    <property type="match status" value="1"/>
</dbReference>
<dbReference type="SUPFAM" id="SSF53448">
    <property type="entry name" value="Nucleotide-diphospho-sugar transferases"/>
    <property type="match status" value="1"/>
</dbReference>
<keyword evidence="3" id="KW-1185">Reference proteome</keyword>
<dbReference type="PANTHER" id="PTHR43685:SF2">
    <property type="entry name" value="GLYCOSYLTRANSFERASE 2-LIKE DOMAIN-CONTAINING PROTEIN"/>
    <property type="match status" value="1"/>
</dbReference>
<dbReference type="EMBL" id="JAKLWS010000005">
    <property type="protein sequence ID" value="MCG2588181.1"/>
    <property type="molecule type" value="Genomic_DNA"/>
</dbReference>
<dbReference type="Gene3D" id="3.90.550.10">
    <property type="entry name" value="Spore Coat Polysaccharide Biosynthesis Protein SpsA, Chain A"/>
    <property type="match status" value="1"/>
</dbReference>
<dbReference type="EC" id="2.4.-.-" evidence="2"/>
<sequence>MLLTVVIVTKNPGSDIFATLASVLPLDDESVEILIKDNSDDTSIEEINGSFQFTNFRYVHSPDDGIYDAMNQAINLANGEYIYFLNAGDTYIDCDLLNILKNDQTEADFFYGNIVNLYPFARQISYSKYINKYTVYLRRVCHQAIVVKKDLFDQLGLFDTNLSVNADYLFILRLFDQFKGKSIQKLICIYKGGGFSYDYELTSKEIAYLRKELRKFFNPIELKLLSVGKILFSWMVSIKNFNKPT</sequence>
<accession>A0ABS9KBG9</accession>
<keyword evidence="2" id="KW-0808">Transferase</keyword>
<evidence type="ECO:0000313" key="3">
    <source>
        <dbReference type="Proteomes" id="UP001165366"/>
    </source>
</evidence>
<dbReference type="Proteomes" id="UP001165366">
    <property type="component" value="Unassembled WGS sequence"/>
</dbReference>
<dbReference type="InterPro" id="IPR001173">
    <property type="entry name" value="Glyco_trans_2-like"/>
</dbReference>
<reference evidence="2" key="1">
    <citation type="submission" date="2022-01" db="EMBL/GenBank/DDBJ databases">
        <authorList>
            <person name="Wang Y."/>
        </authorList>
    </citation>
    <scope>NUCLEOTIDE SEQUENCE</scope>
    <source>
        <strain evidence="2">WB101</strain>
    </source>
</reference>
<dbReference type="PANTHER" id="PTHR43685">
    <property type="entry name" value="GLYCOSYLTRANSFERASE"/>
    <property type="match status" value="1"/>
</dbReference>